<dbReference type="AlphaFoldDB" id="A0A1G4JPF8"/>
<evidence type="ECO:0000256" key="1">
    <source>
        <dbReference type="SAM" id="MobiDB-lite"/>
    </source>
</evidence>
<gene>
    <name evidence="2" type="ORF">LANO_0E01530G</name>
</gene>
<name>A0A1G4JPF8_9SACH</name>
<dbReference type="Proteomes" id="UP000189911">
    <property type="component" value="Chromosome E"/>
</dbReference>
<keyword evidence="3" id="KW-1185">Reference proteome</keyword>
<evidence type="ECO:0000313" key="3">
    <source>
        <dbReference type="Proteomes" id="UP000189911"/>
    </source>
</evidence>
<dbReference type="EMBL" id="LT598451">
    <property type="protein sequence ID" value="SCU92615.1"/>
    <property type="molecule type" value="Genomic_DNA"/>
</dbReference>
<organism evidence="2 3">
    <name type="scientific">Lachancea nothofagi CBS 11611</name>
    <dbReference type="NCBI Taxonomy" id="1266666"/>
    <lineage>
        <taxon>Eukaryota</taxon>
        <taxon>Fungi</taxon>
        <taxon>Dikarya</taxon>
        <taxon>Ascomycota</taxon>
        <taxon>Saccharomycotina</taxon>
        <taxon>Saccharomycetes</taxon>
        <taxon>Saccharomycetales</taxon>
        <taxon>Saccharomycetaceae</taxon>
        <taxon>Lachancea</taxon>
    </lineage>
</organism>
<sequence>MSSNILSVFNPPPTRELSEEETQDCVPCQVMSTVFSLGFGSYLASGKPFEYSEKERTKGISVEKFQKLNPKWWRTSLRGMGGLLVVFGIVRGTEKWLWNKSDRNDQ</sequence>
<dbReference type="InterPro" id="IPR053092">
    <property type="entry name" value="Mitochondrial_unc_protein"/>
</dbReference>
<dbReference type="OrthoDB" id="4083608at2759"/>
<reference evidence="3" key="1">
    <citation type="submission" date="2016-03" db="EMBL/GenBank/DDBJ databases">
        <authorList>
            <person name="Devillers Hugo."/>
        </authorList>
    </citation>
    <scope>NUCLEOTIDE SEQUENCE [LARGE SCALE GENOMIC DNA]</scope>
</reference>
<evidence type="ECO:0000313" key="2">
    <source>
        <dbReference type="EMBL" id="SCU92615.1"/>
    </source>
</evidence>
<dbReference type="PANTHER" id="PTHR28048:SF1">
    <property type="entry name" value="ACR195WP"/>
    <property type="match status" value="1"/>
</dbReference>
<proteinExistence type="predicted"/>
<protein>
    <submittedName>
        <fullName evidence="2">LANO_0E01530g1_1</fullName>
    </submittedName>
</protein>
<accession>A0A1G4JPF8</accession>
<feature type="region of interest" description="Disordered" evidence="1">
    <location>
        <begin position="1"/>
        <end position="22"/>
    </location>
</feature>
<dbReference type="PANTHER" id="PTHR28048">
    <property type="entry name" value="ACR195WP"/>
    <property type="match status" value="1"/>
</dbReference>